<comment type="caution">
    <text evidence="1">The sequence shown here is derived from an EMBL/GenBank/DDBJ whole genome shotgun (WGS) entry which is preliminary data.</text>
</comment>
<dbReference type="RefSeq" id="XP_056760721.1">
    <property type="nucleotide sequence ID" value="XM_056915967.1"/>
</dbReference>
<proteinExistence type="predicted"/>
<dbReference type="Proteomes" id="UP001213681">
    <property type="component" value="Unassembled WGS sequence"/>
</dbReference>
<protein>
    <submittedName>
        <fullName evidence="1">Uncharacterized protein</fullName>
    </submittedName>
</protein>
<organism evidence="1 2">
    <name type="scientific">Penicillium daleae</name>
    <dbReference type="NCBI Taxonomy" id="63821"/>
    <lineage>
        <taxon>Eukaryota</taxon>
        <taxon>Fungi</taxon>
        <taxon>Dikarya</taxon>
        <taxon>Ascomycota</taxon>
        <taxon>Pezizomycotina</taxon>
        <taxon>Eurotiomycetes</taxon>
        <taxon>Eurotiomycetidae</taxon>
        <taxon>Eurotiales</taxon>
        <taxon>Aspergillaceae</taxon>
        <taxon>Penicillium</taxon>
    </lineage>
</organism>
<dbReference type="GeneID" id="81606210"/>
<dbReference type="AlphaFoldDB" id="A0AAD6BVK9"/>
<dbReference type="EMBL" id="JAPVEA010000009">
    <property type="protein sequence ID" value="KAJ5433430.1"/>
    <property type="molecule type" value="Genomic_DNA"/>
</dbReference>
<evidence type="ECO:0000313" key="1">
    <source>
        <dbReference type="EMBL" id="KAJ5433430.1"/>
    </source>
</evidence>
<sequence>MALTPANPPFSERMRVEQTDIIKYYQDSATEVDRFHASVQTKRKLKMSREIVDSYRRFSCVVKWTDWPGYIPSTSNRSLVPTVAPGQRMLDGAGKREHSEQAL</sequence>
<accession>A0AAD6BVK9</accession>
<gene>
    <name evidence="1" type="ORF">N7458_012586</name>
</gene>
<name>A0AAD6BVK9_9EURO</name>
<keyword evidence="2" id="KW-1185">Reference proteome</keyword>
<reference evidence="1" key="1">
    <citation type="submission" date="2022-12" db="EMBL/GenBank/DDBJ databases">
        <authorList>
            <person name="Petersen C."/>
        </authorList>
    </citation>
    <scope>NUCLEOTIDE SEQUENCE</scope>
    <source>
        <strain evidence="1">IBT 16125</strain>
    </source>
</reference>
<reference evidence="1" key="2">
    <citation type="journal article" date="2023" name="IMA Fungus">
        <title>Comparative genomic study of the Penicillium genus elucidates a diverse pangenome and 15 lateral gene transfer events.</title>
        <authorList>
            <person name="Petersen C."/>
            <person name="Sorensen T."/>
            <person name="Nielsen M.R."/>
            <person name="Sondergaard T.E."/>
            <person name="Sorensen J.L."/>
            <person name="Fitzpatrick D.A."/>
            <person name="Frisvad J.C."/>
            <person name="Nielsen K.L."/>
        </authorList>
    </citation>
    <scope>NUCLEOTIDE SEQUENCE</scope>
    <source>
        <strain evidence="1">IBT 16125</strain>
    </source>
</reference>
<evidence type="ECO:0000313" key="2">
    <source>
        <dbReference type="Proteomes" id="UP001213681"/>
    </source>
</evidence>